<reference evidence="1" key="2">
    <citation type="submission" date="2020-09" db="EMBL/GenBank/DDBJ databases">
        <authorList>
            <person name="Sun Q."/>
            <person name="Ohkuma M."/>
        </authorList>
    </citation>
    <scope>NUCLEOTIDE SEQUENCE</scope>
    <source>
        <strain evidence="1">JCM 4059</strain>
    </source>
</reference>
<name>A0A919B2E3_9ACTN</name>
<dbReference type="RefSeq" id="WP_190128806.1">
    <property type="nucleotide sequence ID" value="NZ_BNBD01000002.1"/>
</dbReference>
<accession>A0A919B2E3</accession>
<keyword evidence="2" id="KW-1185">Reference proteome</keyword>
<evidence type="ECO:0000313" key="2">
    <source>
        <dbReference type="Proteomes" id="UP000638313"/>
    </source>
</evidence>
<evidence type="ECO:0000313" key="1">
    <source>
        <dbReference type="EMBL" id="GHF36188.1"/>
    </source>
</evidence>
<sequence>MFVRRLGEEMRHRALPEALFAFTVLYGSWALAGCQAAGRPGAEAVTQQEETRAPAGPGRTGVFLGQGTCAGRGRTAFTEVDCASGQATAAVLARYYGPQSGGPRCPGETDFVLHITAVDAGTSETDSVPEGYACMRNLLPPHPGDPGMGGGPLTVVGDCVYMERHGVVKETACDGSQEHAPEYRVRSEALRRADCPAGTDLYVQVGGGTPVGCARRLGTGEEP</sequence>
<dbReference type="PROSITE" id="PS51257">
    <property type="entry name" value="PROKAR_LIPOPROTEIN"/>
    <property type="match status" value="1"/>
</dbReference>
<protein>
    <recommendedName>
        <fullName evidence="3">Lipoprotein</fullName>
    </recommendedName>
</protein>
<proteinExistence type="predicted"/>
<dbReference type="EMBL" id="BNBD01000002">
    <property type="protein sequence ID" value="GHF36188.1"/>
    <property type="molecule type" value="Genomic_DNA"/>
</dbReference>
<dbReference type="AlphaFoldDB" id="A0A919B2E3"/>
<organism evidence="1 2">
    <name type="scientific">Streptomyces mashuensis</name>
    <dbReference type="NCBI Taxonomy" id="33904"/>
    <lineage>
        <taxon>Bacteria</taxon>
        <taxon>Bacillati</taxon>
        <taxon>Actinomycetota</taxon>
        <taxon>Actinomycetes</taxon>
        <taxon>Kitasatosporales</taxon>
        <taxon>Streptomycetaceae</taxon>
        <taxon>Streptomyces</taxon>
    </lineage>
</organism>
<gene>
    <name evidence="1" type="ORF">GCM10010218_17120</name>
</gene>
<dbReference type="Proteomes" id="UP000638313">
    <property type="component" value="Unassembled WGS sequence"/>
</dbReference>
<reference evidence="1" key="1">
    <citation type="journal article" date="2014" name="Int. J. Syst. Evol. Microbiol.">
        <title>Complete genome sequence of Corynebacterium casei LMG S-19264T (=DSM 44701T), isolated from a smear-ripened cheese.</title>
        <authorList>
            <consortium name="US DOE Joint Genome Institute (JGI-PGF)"/>
            <person name="Walter F."/>
            <person name="Albersmeier A."/>
            <person name="Kalinowski J."/>
            <person name="Ruckert C."/>
        </authorList>
    </citation>
    <scope>NUCLEOTIDE SEQUENCE</scope>
    <source>
        <strain evidence="1">JCM 4059</strain>
    </source>
</reference>
<comment type="caution">
    <text evidence="1">The sequence shown here is derived from an EMBL/GenBank/DDBJ whole genome shotgun (WGS) entry which is preliminary data.</text>
</comment>
<evidence type="ECO:0008006" key="3">
    <source>
        <dbReference type="Google" id="ProtNLM"/>
    </source>
</evidence>